<evidence type="ECO:0000313" key="7">
    <source>
        <dbReference type="EMBL" id="KJF40409.1"/>
    </source>
</evidence>
<dbReference type="Proteomes" id="UP000032483">
    <property type="component" value="Unassembled WGS sequence"/>
</dbReference>
<reference evidence="7" key="1">
    <citation type="submission" date="2015-02" db="EMBL/GenBank/DDBJ databases">
        <title>A novel member of the family Ruminococcaceae isolated from human feces.</title>
        <authorList>
            <person name="Shkoporov A.N."/>
            <person name="Chaplin A.V."/>
            <person name="Motuzova O.V."/>
            <person name="Kafarskaia L.I."/>
            <person name="Khokhlova E.V."/>
            <person name="Efimov B.A."/>
        </authorList>
    </citation>
    <scope>NUCLEOTIDE SEQUENCE [LARGE SCALE GENOMIC DNA]</scope>
    <source>
        <strain evidence="7">585-1</strain>
    </source>
</reference>
<dbReference type="AlphaFoldDB" id="A0A0D8J0Y3"/>
<feature type="domain" description="TM2" evidence="6">
    <location>
        <begin position="73"/>
        <end position="121"/>
    </location>
</feature>
<dbReference type="GO" id="GO:0016020">
    <property type="term" value="C:membrane"/>
    <property type="evidence" value="ECO:0007669"/>
    <property type="project" value="UniProtKB-SubCell"/>
</dbReference>
<dbReference type="EMBL" id="JXXK01000007">
    <property type="protein sequence ID" value="KJF40409.1"/>
    <property type="molecule type" value="Genomic_DNA"/>
</dbReference>
<evidence type="ECO:0000256" key="1">
    <source>
        <dbReference type="ARBA" id="ARBA00004141"/>
    </source>
</evidence>
<gene>
    <name evidence="7" type="ORF">TQ39_07260</name>
</gene>
<comment type="caution">
    <text evidence="7">The sequence shown here is derived from an EMBL/GenBank/DDBJ whole genome shotgun (WGS) entry which is preliminary data.</text>
</comment>
<name>A0A0D8J0Y3_9FIRM</name>
<comment type="subcellular location">
    <subcellularLocation>
        <location evidence="1">Membrane</location>
        <topology evidence="1">Multi-pass membrane protein</topology>
    </subcellularLocation>
</comment>
<dbReference type="GeneID" id="42856411"/>
<evidence type="ECO:0000259" key="6">
    <source>
        <dbReference type="Pfam" id="PF05154"/>
    </source>
</evidence>
<proteinExistence type="predicted"/>
<dbReference type="PANTHER" id="PTHR21016">
    <property type="entry name" value="BETA-AMYLOID BINDING PROTEIN-RELATED"/>
    <property type="match status" value="1"/>
</dbReference>
<evidence type="ECO:0000256" key="5">
    <source>
        <dbReference type="SAM" id="Phobius"/>
    </source>
</evidence>
<dbReference type="InterPro" id="IPR007829">
    <property type="entry name" value="TM2"/>
</dbReference>
<dbReference type="PANTHER" id="PTHR21016:SF25">
    <property type="entry name" value="TM2 DOMAIN-CONTAINING PROTEIN DDB_G0277895-RELATED"/>
    <property type="match status" value="1"/>
</dbReference>
<evidence type="ECO:0000256" key="3">
    <source>
        <dbReference type="ARBA" id="ARBA00022989"/>
    </source>
</evidence>
<keyword evidence="4 5" id="KW-0472">Membrane</keyword>
<dbReference type="Pfam" id="PF05154">
    <property type="entry name" value="TM2"/>
    <property type="match status" value="1"/>
</dbReference>
<evidence type="ECO:0000256" key="4">
    <source>
        <dbReference type="ARBA" id="ARBA00023136"/>
    </source>
</evidence>
<protein>
    <submittedName>
        <fullName evidence="7">Membrane protein</fullName>
    </submittedName>
</protein>
<organism evidence="7 8">
    <name type="scientific">Ruthenibacterium lactatiformans</name>
    <dbReference type="NCBI Taxonomy" id="1550024"/>
    <lineage>
        <taxon>Bacteria</taxon>
        <taxon>Bacillati</taxon>
        <taxon>Bacillota</taxon>
        <taxon>Clostridia</taxon>
        <taxon>Eubacteriales</taxon>
        <taxon>Oscillospiraceae</taxon>
        <taxon>Ruthenibacterium</taxon>
    </lineage>
</organism>
<dbReference type="InterPro" id="IPR050932">
    <property type="entry name" value="TM2D1-3-like"/>
</dbReference>
<keyword evidence="3 5" id="KW-1133">Transmembrane helix</keyword>
<keyword evidence="2 5" id="KW-0812">Transmembrane</keyword>
<feature type="transmembrane region" description="Helical" evidence="5">
    <location>
        <begin position="101"/>
        <end position="124"/>
    </location>
</feature>
<keyword evidence="8" id="KW-1185">Reference proteome</keyword>
<accession>A0A0D8J0Y3</accession>
<evidence type="ECO:0000313" key="8">
    <source>
        <dbReference type="Proteomes" id="UP000032483"/>
    </source>
</evidence>
<feature type="transmembrane region" description="Helical" evidence="5">
    <location>
        <begin position="77"/>
        <end position="95"/>
    </location>
</feature>
<sequence length="132" mass="14225">MEVEANTSGQTQAKTKFCKHCGGTIPQDAVMCTHCGRQVEELAGAAQPQVVIQNTNMNTNTAAAVVAGVGARAKNKWTAFVLCLLLGYFGAHKFYEGKVGMGVLYLFTLGLFGIGWFVDLIVLLTKPNSYYV</sequence>
<dbReference type="RefSeq" id="WP_050005040.1">
    <property type="nucleotide sequence ID" value="NZ_DAWBJP010000013.1"/>
</dbReference>
<evidence type="ECO:0000256" key="2">
    <source>
        <dbReference type="ARBA" id="ARBA00022692"/>
    </source>
</evidence>